<comment type="caution">
    <text evidence="5">The sequence shown here is derived from an EMBL/GenBank/DDBJ whole genome shotgun (WGS) entry which is preliminary data.</text>
</comment>
<feature type="chain" id="PRO_5022738692" evidence="1">
    <location>
        <begin position="23"/>
        <end position="819"/>
    </location>
</feature>
<sequence precursor="true">MKIFCTLTTLAIAFSYAPSAFAEEAAKAPELPSTEQIQFFETSIRPLLANHCYGCHGEETQEGELRLDSLAGILTGGTAGSLVVAGKPKSSLLLTAVSHRDSELRMPPDEPLSDRQVADLTRWVDMGIPHPESGEVDFVPSRENIDIEAGRKHWAFRPIASPDVPGSLGFSSSPIDAFIARALDQHNLVPVERADKRTLIRRATFDLIGLPPTSDEINAFLADKANDAFRRVVDRLLESPHYGERWGRHWLDVARYADSNGLDENAAHGNAWRYRDYVVQSFNGDKPYDQFLTEQLAGDLLDSQGDTALKHQRLIATGYLSLGPKVLAEVDGQKMEMDIVDEQIDTIGRGLMSLTLGCARCHTHKFDPLGHDDYYALAGIFKSTHTMESFKLVARWNEVSIATVDDLARKQENDTSLAAKKQQIADQVAIATKQLALPAGETIPTDVETRFPESVQSKLQKLREELEQIEETTPIMPTAMAVSDGTIADAAIHVRGSHLTLGEIIPRRFPRVLSDDDQPNLPDDQSGRLQFARWLTSGDHPLTARVMVNRIWRWHFGKGLVATVDNFGIQGEPPTHPELLDWLARQFMDGGWSIKAMHRTIMLSETYQRRSSADANNASDNASNNTSIDGDNQFYWRSDIRRLEAEAIRDSLLSISGQLDRMVGGPVLQTPNRTLVFNHTSQDASSYDTTRRSIYVPIIRNHLYDVFQLFDYTDASVLTGNRDTSTLSPQALFLMNSEFVTEVTTSMAERLLKKPSSRQTRIARLFEESYGRLPTKSETGHVAQFLTQLEQHAAVRDQTQAWQTLCQSIVSSSEFIYLR</sequence>
<dbReference type="Pfam" id="PF07635">
    <property type="entry name" value="PSCyt1"/>
    <property type="match status" value="1"/>
</dbReference>
<feature type="domain" description="Cytochrome C Planctomycete-type" evidence="4">
    <location>
        <begin position="52"/>
        <end position="110"/>
    </location>
</feature>
<protein>
    <submittedName>
        <fullName evidence="5">Planctomycete cytochrome C</fullName>
    </submittedName>
</protein>
<evidence type="ECO:0000256" key="1">
    <source>
        <dbReference type="SAM" id="SignalP"/>
    </source>
</evidence>
<proteinExistence type="predicted"/>
<dbReference type="GO" id="GO:0009055">
    <property type="term" value="F:electron transfer activity"/>
    <property type="evidence" value="ECO:0007669"/>
    <property type="project" value="InterPro"/>
</dbReference>
<evidence type="ECO:0000259" key="2">
    <source>
        <dbReference type="Pfam" id="PF07583"/>
    </source>
</evidence>
<dbReference type="PANTHER" id="PTHR35889">
    <property type="entry name" value="CYCLOINULO-OLIGOSACCHARIDE FRUCTANOTRANSFERASE-RELATED"/>
    <property type="match status" value="1"/>
</dbReference>
<dbReference type="InterPro" id="IPR036909">
    <property type="entry name" value="Cyt_c-like_dom_sf"/>
</dbReference>
<gene>
    <name evidence="5" type="ORF">Poly59_16560</name>
</gene>
<dbReference type="Pfam" id="PF07587">
    <property type="entry name" value="PSD1"/>
    <property type="match status" value="1"/>
</dbReference>
<dbReference type="PANTHER" id="PTHR35889:SF3">
    <property type="entry name" value="F-BOX DOMAIN-CONTAINING PROTEIN"/>
    <property type="match status" value="1"/>
</dbReference>
<dbReference type="Pfam" id="PF07583">
    <property type="entry name" value="PSCyt2"/>
    <property type="match status" value="1"/>
</dbReference>
<accession>A0A5C6F1X3</accession>
<dbReference type="Proteomes" id="UP000317977">
    <property type="component" value="Unassembled WGS sequence"/>
</dbReference>
<name>A0A5C6F1X3_9BACT</name>
<dbReference type="SUPFAM" id="SSF46626">
    <property type="entry name" value="Cytochrome c"/>
    <property type="match status" value="1"/>
</dbReference>
<evidence type="ECO:0000259" key="4">
    <source>
        <dbReference type="Pfam" id="PF07635"/>
    </source>
</evidence>
<evidence type="ECO:0000259" key="3">
    <source>
        <dbReference type="Pfam" id="PF07587"/>
    </source>
</evidence>
<keyword evidence="6" id="KW-1185">Reference proteome</keyword>
<evidence type="ECO:0000313" key="6">
    <source>
        <dbReference type="Proteomes" id="UP000317977"/>
    </source>
</evidence>
<dbReference type="GO" id="GO:0020037">
    <property type="term" value="F:heme binding"/>
    <property type="evidence" value="ECO:0007669"/>
    <property type="project" value="InterPro"/>
</dbReference>
<feature type="domain" description="DUF1549" evidence="2">
    <location>
        <begin position="174"/>
        <end position="385"/>
    </location>
</feature>
<keyword evidence="1" id="KW-0732">Signal</keyword>
<feature type="domain" description="DUF1553" evidence="3">
    <location>
        <begin position="527"/>
        <end position="786"/>
    </location>
</feature>
<evidence type="ECO:0000313" key="5">
    <source>
        <dbReference type="EMBL" id="TWU55358.1"/>
    </source>
</evidence>
<dbReference type="EMBL" id="SJPX01000002">
    <property type="protein sequence ID" value="TWU55358.1"/>
    <property type="molecule type" value="Genomic_DNA"/>
</dbReference>
<feature type="signal peptide" evidence="1">
    <location>
        <begin position="1"/>
        <end position="22"/>
    </location>
</feature>
<dbReference type="AlphaFoldDB" id="A0A5C6F1X3"/>
<organism evidence="5 6">
    <name type="scientific">Rubripirellula reticaptiva</name>
    <dbReference type="NCBI Taxonomy" id="2528013"/>
    <lineage>
        <taxon>Bacteria</taxon>
        <taxon>Pseudomonadati</taxon>
        <taxon>Planctomycetota</taxon>
        <taxon>Planctomycetia</taxon>
        <taxon>Pirellulales</taxon>
        <taxon>Pirellulaceae</taxon>
        <taxon>Rubripirellula</taxon>
    </lineage>
</organism>
<dbReference type="RefSeq" id="WP_146533562.1">
    <property type="nucleotide sequence ID" value="NZ_SJPX01000002.1"/>
</dbReference>
<reference evidence="5 6" key="1">
    <citation type="submission" date="2019-02" db="EMBL/GenBank/DDBJ databases">
        <title>Deep-cultivation of Planctomycetes and their phenomic and genomic characterization uncovers novel biology.</title>
        <authorList>
            <person name="Wiegand S."/>
            <person name="Jogler M."/>
            <person name="Boedeker C."/>
            <person name="Pinto D."/>
            <person name="Vollmers J."/>
            <person name="Rivas-Marin E."/>
            <person name="Kohn T."/>
            <person name="Peeters S.H."/>
            <person name="Heuer A."/>
            <person name="Rast P."/>
            <person name="Oberbeckmann S."/>
            <person name="Bunk B."/>
            <person name="Jeske O."/>
            <person name="Meyerdierks A."/>
            <person name="Storesund J.E."/>
            <person name="Kallscheuer N."/>
            <person name="Luecker S."/>
            <person name="Lage O.M."/>
            <person name="Pohl T."/>
            <person name="Merkel B.J."/>
            <person name="Hornburger P."/>
            <person name="Mueller R.-W."/>
            <person name="Bruemmer F."/>
            <person name="Labrenz M."/>
            <person name="Spormann A.M."/>
            <person name="Op Den Camp H."/>
            <person name="Overmann J."/>
            <person name="Amann R."/>
            <person name="Jetten M.S.M."/>
            <person name="Mascher T."/>
            <person name="Medema M.H."/>
            <person name="Devos D.P."/>
            <person name="Kaster A.-K."/>
            <person name="Ovreas L."/>
            <person name="Rohde M."/>
            <person name="Galperin M.Y."/>
            <person name="Jogler C."/>
        </authorList>
    </citation>
    <scope>NUCLEOTIDE SEQUENCE [LARGE SCALE GENOMIC DNA]</scope>
    <source>
        <strain evidence="5 6">Poly59</strain>
    </source>
</reference>
<dbReference type="InterPro" id="IPR022655">
    <property type="entry name" value="DUF1553"/>
</dbReference>
<dbReference type="OrthoDB" id="127107at2"/>
<dbReference type="InterPro" id="IPR011429">
    <property type="entry name" value="Cyt_c_Planctomycete-type"/>
</dbReference>
<dbReference type="InterPro" id="IPR011444">
    <property type="entry name" value="DUF1549"/>
</dbReference>